<gene>
    <name evidence="2" type="ORF">KQX54_005893</name>
</gene>
<evidence type="ECO:0000256" key="1">
    <source>
        <dbReference type="SAM" id="SignalP"/>
    </source>
</evidence>
<dbReference type="AlphaFoldDB" id="A0AAV7IPQ6"/>
<dbReference type="Proteomes" id="UP000826195">
    <property type="component" value="Unassembled WGS sequence"/>
</dbReference>
<keyword evidence="3" id="KW-1185">Reference proteome</keyword>
<sequence length="78" mass="8444">MAKILLMFIVLTCLIATITPAVHDYSCYSSGCSKVKGRCTKDGGYCDGYTCHTYAFVEGTGCYPSNPRPCSESKNNTV</sequence>
<accession>A0AAV7IPQ6</accession>
<keyword evidence="1" id="KW-0732">Signal</keyword>
<dbReference type="EMBL" id="JAHXZJ010000747">
    <property type="protein sequence ID" value="KAH0557430.1"/>
    <property type="molecule type" value="Genomic_DNA"/>
</dbReference>
<protein>
    <submittedName>
        <fullName evidence="2">Uncharacterized protein</fullName>
    </submittedName>
</protein>
<organism evidence="2 3">
    <name type="scientific">Cotesia glomerata</name>
    <name type="common">Lepidopteran parasitic wasp</name>
    <name type="synonym">Apanteles glomeratus</name>
    <dbReference type="NCBI Taxonomy" id="32391"/>
    <lineage>
        <taxon>Eukaryota</taxon>
        <taxon>Metazoa</taxon>
        <taxon>Ecdysozoa</taxon>
        <taxon>Arthropoda</taxon>
        <taxon>Hexapoda</taxon>
        <taxon>Insecta</taxon>
        <taxon>Pterygota</taxon>
        <taxon>Neoptera</taxon>
        <taxon>Endopterygota</taxon>
        <taxon>Hymenoptera</taxon>
        <taxon>Apocrita</taxon>
        <taxon>Ichneumonoidea</taxon>
        <taxon>Braconidae</taxon>
        <taxon>Microgastrinae</taxon>
        <taxon>Cotesia</taxon>
    </lineage>
</organism>
<evidence type="ECO:0000313" key="3">
    <source>
        <dbReference type="Proteomes" id="UP000826195"/>
    </source>
</evidence>
<comment type="caution">
    <text evidence="2">The sequence shown here is derived from an EMBL/GenBank/DDBJ whole genome shotgun (WGS) entry which is preliminary data.</text>
</comment>
<name>A0AAV7IPQ6_COTGL</name>
<evidence type="ECO:0000313" key="2">
    <source>
        <dbReference type="EMBL" id="KAH0557430.1"/>
    </source>
</evidence>
<reference evidence="2 3" key="1">
    <citation type="journal article" date="2021" name="J. Hered.">
        <title>A chromosome-level genome assembly of the parasitoid wasp, Cotesia glomerata (Hymenoptera: Braconidae).</title>
        <authorList>
            <person name="Pinto B.J."/>
            <person name="Weis J.J."/>
            <person name="Gamble T."/>
            <person name="Ode P.J."/>
            <person name="Paul R."/>
            <person name="Zaspel J.M."/>
        </authorList>
    </citation>
    <scope>NUCLEOTIDE SEQUENCE [LARGE SCALE GENOMIC DNA]</scope>
    <source>
        <strain evidence="2">CgM1</strain>
    </source>
</reference>
<proteinExistence type="predicted"/>
<feature type="signal peptide" evidence="1">
    <location>
        <begin position="1"/>
        <end position="21"/>
    </location>
</feature>
<feature type="chain" id="PRO_5043922197" evidence="1">
    <location>
        <begin position="22"/>
        <end position="78"/>
    </location>
</feature>